<evidence type="ECO:0000313" key="2">
    <source>
        <dbReference type="Proteomes" id="UP001243375"/>
    </source>
</evidence>
<name>A0ACC2WVC9_9TREE</name>
<dbReference type="EMBL" id="JASBWU010000018">
    <property type="protein sequence ID" value="KAJ9114776.1"/>
    <property type="molecule type" value="Genomic_DNA"/>
</dbReference>
<reference evidence="1" key="1">
    <citation type="submission" date="2023-04" db="EMBL/GenBank/DDBJ databases">
        <title>Draft Genome sequencing of Naganishia species isolated from polar environments using Oxford Nanopore Technology.</title>
        <authorList>
            <person name="Leo P."/>
            <person name="Venkateswaran K."/>
        </authorList>
    </citation>
    <scope>NUCLEOTIDE SEQUENCE</scope>
    <source>
        <strain evidence="1">MNA-CCFEE 5425</strain>
    </source>
</reference>
<dbReference type="Proteomes" id="UP001243375">
    <property type="component" value="Unassembled WGS sequence"/>
</dbReference>
<sequence>MNLDTSRHGWYNACPYASNVRKSAPYNPDAKPFGKSFVSDVSAQYDLCKHPYNIPLHGFTAGKEPYVDGYIKPIFSLSKTSLHADILAVPVEQWIKDLPVVPWNKRTSNKLLWRGSNTGTEYTKAINWQNSQRIRAVNLTRPDAEGFANVLPPAFHPQKKQPLEEVASSQSLQDMNKRMFDVSFAGYPIRTCFVCISFASVLTGALFCEQNAIPKTGLAKSLKSLSTLRKSQ</sequence>
<gene>
    <name evidence="1" type="ORF">QFC22_005652</name>
</gene>
<organism evidence="1 2">
    <name type="scientific">Naganishia vaughanmartiniae</name>
    <dbReference type="NCBI Taxonomy" id="1424756"/>
    <lineage>
        <taxon>Eukaryota</taxon>
        <taxon>Fungi</taxon>
        <taxon>Dikarya</taxon>
        <taxon>Basidiomycota</taxon>
        <taxon>Agaricomycotina</taxon>
        <taxon>Tremellomycetes</taxon>
        <taxon>Filobasidiales</taxon>
        <taxon>Filobasidiaceae</taxon>
        <taxon>Naganishia</taxon>
    </lineage>
</organism>
<accession>A0ACC2WVC9</accession>
<protein>
    <submittedName>
        <fullName evidence="1">Uncharacterized protein</fullName>
    </submittedName>
</protein>
<proteinExistence type="predicted"/>
<evidence type="ECO:0000313" key="1">
    <source>
        <dbReference type="EMBL" id="KAJ9114776.1"/>
    </source>
</evidence>
<comment type="caution">
    <text evidence="1">The sequence shown here is derived from an EMBL/GenBank/DDBJ whole genome shotgun (WGS) entry which is preliminary data.</text>
</comment>
<keyword evidence="2" id="KW-1185">Reference proteome</keyword>